<keyword evidence="1" id="KW-1133">Transmembrane helix</keyword>
<feature type="transmembrane region" description="Helical" evidence="1">
    <location>
        <begin position="175"/>
        <end position="196"/>
    </location>
</feature>
<feature type="transmembrane region" description="Helical" evidence="1">
    <location>
        <begin position="326"/>
        <end position="348"/>
    </location>
</feature>
<dbReference type="GO" id="GO:0042925">
    <property type="term" value="F:benzoate transmembrane transporter activity"/>
    <property type="evidence" value="ECO:0007669"/>
    <property type="project" value="InterPro"/>
</dbReference>
<dbReference type="Proteomes" id="UP000631312">
    <property type="component" value="Unassembled WGS sequence"/>
</dbReference>
<feature type="transmembrane region" description="Helical" evidence="1">
    <location>
        <begin position="208"/>
        <end position="228"/>
    </location>
</feature>
<dbReference type="GO" id="GO:0005886">
    <property type="term" value="C:plasma membrane"/>
    <property type="evidence" value="ECO:0007669"/>
    <property type="project" value="TreeGrafter"/>
</dbReference>
<comment type="caution">
    <text evidence="3">The sequence shown here is derived from an EMBL/GenBank/DDBJ whole genome shotgun (WGS) entry which is preliminary data.</text>
</comment>
<sequence>MSNSSEPSLLRDFSFPAVVAGLVAALVSYAGPLVVVIQAARAAQLSDERLASWIWAISIGSGLVGIVLSLRYRMPILAAWSTPGAALLVTGLAEYRYAEAVGAYLVAGVLTVLAGLSGVLTRLMARIPVTIAAAMLAGILLRYGLGAFGALDEAPLLASVMILTYVVARRLLPRYALALTLATGVLTTAVTTGLHLGGARLDPAVPLWTTPQFSAAALVGLALPLFVVTMTSQNAPGFAVLNAAGYHPPAGRVVLATGVASVALAPFGSPGINVAAITAAICAGPDAHPDPRRRYIAGLSTGFWYLLVGSVGMALAQVFLALPSHLVALMAGIALLGPLLNGLAGAFAEPRDRESALITFLVSGSGITVLGLAAPFWGLVLGILAHLILTRRRVPGQAPHLIPDSWRRR</sequence>
<evidence type="ECO:0000313" key="4">
    <source>
        <dbReference type="Proteomes" id="UP000590511"/>
    </source>
</evidence>
<evidence type="ECO:0000256" key="1">
    <source>
        <dbReference type="SAM" id="Phobius"/>
    </source>
</evidence>
<dbReference type="EMBL" id="BOMP01000107">
    <property type="protein sequence ID" value="GIE43486.1"/>
    <property type="molecule type" value="Genomic_DNA"/>
</dbReference>
<organism evidence="3 4">
    <name type="scientific">Actinoplanes lobatus</name>
    <dbReference type="NCBI Taxonomy" id="113568"/>
    <lineage>
        <taxon>Bacteria</taxon>
        <taxon>Bacillati</taxon>
        <taxon>Actinomycetota</taxon>
        <taxon>Actinomycetes</taxon>
        <taxon>Micromonosporales</taxon>
        <taxon>Micromonosporaceae</taxon>
        <taxon>Actinoplanes</taxon>
    </lineage>
</organism>
<feature type="transmembrane region" description="Helical" evidence="1">
    <location>
        <begin position="101"/>
        <end position="120"/>
    </location>
</feature>
<accession>A0A7W7HI38</accession>
<feature type="transmembrane region" description="Helical" evidence="1">
    <location>
        <begin position="77"/>
        <end position="95"/>
    </location>
</feature>
<proteinExistence type="predicted"/>
<dbReference type="Proteomes" id="UP000590511">
    <property type="component" value="Unassembled WGS sequence"/>
</dbReference>
<dbReference type="EMBL" id="JACHNC010000001">
    <property type="protein sequence ID" value="MBB4750912.1"/>
    <property type="molecule type" value="Genomic_DNA"/>
</dbReference>
<feature type="transmembrane region" description="Helical" evidence="1">
    <location>
        <begin position="52"/>
        <end position="70"/>
    </location>
</feature>
<dbReference type="NCBIfam" id="TIGR00843">
    <property type="entry name" value="benE"/>
    <property type="match status" value="1"/>
</dbReference>
<reference evidence="2 5" key="2">
    <citation type="submission" date="2021-01" db="EMBL/GenBank/DDBJ databases">
        <title>Whole genome shotgun sequence of Actinoplanes lobatus NBRC 12513.</title>
        <authorList>
            <person name="Komaki H."/>
            <person name="Tamura T."/>
        </authorList>
    </citation>
    <scope>NUCLEOTIDE SEQUENCE [LARGE SCALE GENOMIC DNA]</scope>
    <source>
        <strain evidence="2 5">NBRC 12513</strain>
    </source>
</reference>
<evidence type="ECO:0000313" key="3">
    <source>
        <dbReference type="EMBL" id="MBB4750912.1"/>
    </source>
</evidence>
<feature type="transmembrane region" description="Helical" evidence="1">
    <location>
        <begin position="360"/>
        <end position="389"/>
    </location>
</feature>
<reference evidence="3 4" key="1">
    <citation type="submission" date="2020-08" db="EMBL/GenBank/DDBJ databases">
        <title>Sequencing the genomes of 1000 actinobacteria strains.</title>
        <authorList>
            <person name="Klenk H.-P."/>
        </authorList>
    </citation>
    <scope>NUCLEOTIDE SEQUENCE [LARGE SCALE GENOMIC DNA]</scope>
    <source>
        <strain evidence="3 4">DSM 43150</strain>
    </source>
</reference>
<feature type="transmembrane region" description="Helical" evidence="1">
    <location>
        <begin position="302"/>
        <end position="320"/>
    </location>
</feature>
<name>A0A7W7HI38_9ACTN</name>
<dbReference type="PANTHER" id="PTHR30199">
    <property type="entry name" value="MFS FAMILY TRANSPORTER, PREDICTED SUBSTRATE BENZOATE"/>
    <property type="match status" value="1"/>
</dbReference>
<keyword evidence="1" id="KW-0812">Transmembrane</keyword>
<dbReference type="Pfam" id="PF03594">
    <property type="entry name" value="BenE"/>
    <property type="match status" value="1"/>
</dbReference>
<protein>
    <submittedName>
        <fullName evidence="3">Benzoate membrane transport protein</fullName>
    </submittedName>
    <submittedName>
        <fullName evidence="2">Transporter</fullName>
    </submittedName>
</protein>
<gene>
    <name evidence="2" type="ORF">Alo02nite_63840</name>
    <name evidence="3" type="ORF">BJ964_005073</name>
</gene>
<keyword evidence="1" id="KW-0472">Membrane</keyword>
<evidence type="ECO:0000313" key="2">
    <source>
        <dbReference type="EMBL" id="GIE43486.1"/>
    </source>
</evidence>
<dbReference type="RefSeq" id="WP_188123022.1">
    <property type="nucleotide sequence ID" value="NZ_BOMP01000107.1"/>
</dbReference>
<evidence type="ECO:0000313" key="5">
    <source>
        <dbReference type="Proteomes" id="UP000631312"/>
    </source>
</evidence>
<feature type="transmembrane region" description="Helical" evidence="1">
    <location>
        <begin position="127"/>
        <end position="145"/>
    </location>
</feature>
<keyword evidence="5" id="KW-1185">Reference proteome</keyword>
<dbReference type="PANTHER" id="PTHR30199:SF0">
    <property type="entry name" value="INNER MEMBRANE PROTEIN YDCO"/>
    <property type="match status" value="1"/>
</dbReference>
<dbReference type="InterPro" id="IPR004711">
    <property type="entry name" value="Benzoate_Transporter"/>
</dbReference>
<dbReference type="AlphaFoldDB" id="A0A7W7HI38"/>